<keyword evidence="3" id="KW-1185">Reference proteome</keyword>
<feature type="compositionally biased region" description="Polar residues" evidence="1">
    <location>
        <begin position="20"/>
        <end position="34"/>
    </location>
</feature>
<evidence type="ECO:0000313" key="3">
    <source>
        <dbReference type="Proteomes" id="UP000826656"/>
    </source>
</evidence>
<feature type="region of interest" description="Disordered" evidence="1">
    <location>
        <begin position="1"/>
        <end position="63"/>
    </location>
</feature>
<evidence type="ECO:0000256" key="1">
    <source>
        <dbReference type="SAM" id="MobiDB-lite"/>
    </source>
</evidence>
<name>A0ABQ7USJ0_SOLTU</name>
<dbReference type="EMBL" id="JAIVGD010000018">
    <property type="protein sequence ID" value="KAH0754729.1"/>
    <property type="molecule type" value="Genomic_DNA"/>
</dbReference>
<sequence length="79" mass="8650">MASKSADSRNTSDLFGCHTISLSSDSSENATRWSCSKKRPSASTKKDANKPRSYPSGSLSGKDMQNFWGVEQKVKFEAL</sequence>
<dbReference type="Proteomes" id="UP000826656">
    <property type="component" value="Unassembled WGS sequence"/>
</dbReference>
<comment type="caution">
    <text evidence="2">The sequence shown here is derived from an EMBL/GenBank/DDBJ whole genome shotgun (WGS) entry which is preliminary data.</text>
</comment>
<reference evidence="2 3" key="1">
    <citation type="journal article" date="2021" name="bioRxiv">
        <title>Chromosome-scale and haplotype-resolved genome assembly of a tetraploid potato cultivar.</title>
        <authorList>
            <person name="Sun H."/>
            <person name="Jiao W.-B."/>
            <person name="Krause K."/>
            <person name="Campoy J.A."/>
            <person name="Goel M."/>
            <person name="Folz-Donahue K."/>
            <person name="Kukat C."/>
            <person name="Huettel B."/>
            <person name="Schneeberger K."/>
        </authorList>
    </citation>
    <scope>NUCLEOTIDE SEQUENCE [LARGE SCALE GENOMIC DNA]</scope>
    <source>
        <strain evidence="2">SolTubOtavaFocal</strain>
        <tissue evidence="2">Leaves</tissue>
    </source>
</reference>
<evidence type="ECO:0000313" key="2">
    <source>
        <dbReference type="EMBL" id="KAH0754729.1"/>
    </source>
</evidence>
<organism evidence="2 3">
    <name type="scientific">Solanum tuberosum</name>
    <name type="common">Potato</name>
    <dbReference type="NCBI Taxonomy" id="4113"/>
    <lineage>
        <taxon>Eukaryota</taxon>
        <taxon>Viridiplantae</taxon>
        <taxon>Streptophyta</taxon>
        <taxon>Embryophyta</taxon>
        <taxon>Tracheophyta</taxon>
        <taxon>Spermatophyta</taxon>
        <taxon>Magnoliopsida</taxon>
        <taxon>eudicotyledons</taxon>
        <taxon>Gunneridae</taxon>
        <taxon>Pentapetalae</taxon>
        <taxon>asterids</taxon>
        <taxon>lamiids</taxon>
        <taxon>Solanales</taxon>
        <taxon>Solanaceae</taxon>
        <taxon>Solanoideae</taxon>
        <taxon>Solaneae</taxon>
        <taxon>Solanum</taxon>
    </lineage>
</organism>
<protein>
    <submittedName>
        <fullName evidence="2">Uncharacterized protein</fullName>
    </submittedName>
</protein>
<accession>A0ABQ7USJ0</accession>
<proteinExistence type="predicted"/>
<gene>
    <name evidence="2" type="ORF">KY290_024999</name>
</gene>